<dbReference type="EMBL" id="QYYH01000128">
    <property type="protein sequence ID" value="RJY07259.1"/>
    <property type="molecule type" value="Genomic_DNA"/>
</dbReference>
<organism evidence="2 3">
    <name type="scientific">Parashewanella spongiae</name>
    <dbReference type="NCBI Taxonomy" id="342950"/>
    <lineage>
        <taxon>Bacteria</taxon>
        <taxon>Pseudomonadati</taxon>
        <taxon>Pseudomonadota</taxon>
        <taxon>Gammaproteobacteria</taxon>
        <taxon>Alteromonadales</taxon>
        <taxon>Shewanellaceae</taxon>
        <taxon>Parashewanella</taxon>
    </lineage>
</organism>
<dbReference type="Proteomes" id="UP000273022">
    <property type="component" value="Unassembled WGS sequence"/>
</dbReference>
<accession>A0A3A6TPR1</accession>
<dbReference type="InterPro" id="IPR006837">
    <property type="entry name" value="Divergent_DAC"/>
</dbReference>
<evidence type="ECO:0000313" key="3">
    <source>
        <dbReference type="Proteomes" id="UP000273022"/>
    </source>
</evidence>
<feature type="signal peptide" evidence="1">
    <location>
        <begin position="1"/>
        <end position="21"/>
    </location>
</feature>
<dbReference type="AlphaFoldDB" id="A0A3A6TPR1"/>
<keyword evidence="1" id="KW-0732">Signal</keyword>
<dbReference type="Pfam" id="PF04748">
    <property type="entry name" value="Polysacc_deac_2"/>
    <property type="match status" value="1"/>
</dbReference>
<dbReference type="InterPro" id="IPR011330">
    <property type="entry name" value="Glyco_hydro/deAcase_b/a-brl"/>
</dbReference>
<protein>
    <submittedName>
        <fullName evidence="2">Divergent polysaccharide deacetylase family protein</fullName>
    </submittedName>
</protein>
<comment type="caution">
    <text evidence="2">The sequence shown here is derived from an EMBL/GenBank/DDBJ whole genome shotgun (WGS) entry which is preliminary data.</text>
</comment>
<feature type="chain" id="PRO_5017382865" evidence="1">
    <location>
        <begin position="22"/>
        <end position="246"/>
    </location>
</feature>
<dbReference type="PANTHER" id="PTHR30105:SF2">
    <property type="entry name" value="DIVERGENT POLYSACCHARIDE DEACETYLASE SUPERFAMILY"/>
    <property type="match status" value="1"/>
</dbReference>
<reference evidence="2 3" key="1">
    <citation type="submission" date="2018-09" db="EMBL/GenBank/DDBJ databases">
        <title>Phylogeny of the Shewanellaceae, and recommendation for two new genera, Pseudoshewanella and Parashewanella.</title>
        <authorList>
            <person name="Wang G."/>
        </authorList>
    </citation>
    <scope>NUCLEOTIDE SEQUENCE [LARGE SCALE GENOMIC DNA]</scope>
    <source>
        <strain evidence="2 3">KCTC 22492</strain>
    </source>
</reference>
<dbReference type="CDD" id="cd10936">
    <property type="entry name" value="CE4_DAC2"/>
    <property type="match status" value="1"/>
</dbReference>
<name>A0A3A6TPR1_9GAMM</name>
<proteinExistence type="predicted"/>
<dbReference type="RefSeq" id="WP_121854667.1">
    <property type="nucleotide sequence ID" value="NZ_CP037952.1"/>
</dbReference>
<evidence type="ECO:0000256" key="1">
    <source>
        <dbReference type="SAM" id="SignalP"/>
    </source>
</evidence>
<sequence length="246" mass="27852">MKLIRNVIFFVFVLSSHNAFSAQIAIIIDDVGYQQSDRKVLSLPSQITLSILPFTPLANELADAAHQKGHEIMLHFPMQSLNGKRLGLGGIDSSMNKQQINKTIEQAILSIPQAKGLNNHMGSLLTQLELPMSWVMETLNRHKLYFIDSSTTRYTRARIVADRFDVPNLKREIFLDNDLSQQGLEKQFKLLFTSAKNKQKVVVIAHPHKQTINFLNANLHRLTQEGIKIVPASTLFEPQLLTKNTE</sequence>
<dbReference type="SUPFAM" id="SSF88713">
    <property type="entry name" value="Glycoside hydrolase/deacetylase"/>
    <property type="match status" value="1"/>
</dbReference>
<keyword evidence="3" id="KW-1185">Reference proteome</keyword>
<evidence type="ECO:0000313" key="2">
    <source>
        <dbReference type="EMBL" id="RJY07259.1"/>
    </source>
</evidence>
<dbReference type="Gene3D" id="3.20.20.370">
    <property type="entry name" value="Glycoside hydrolase/deacetylase"/>
    <property type="match status" value="1"/>
</dbReference>
<dbReference type="PANTHER" id="PTHR30105">
    <property type="entry name" value="UNCHARACTERIZED YIBQ-RELATED"/>
    <property type="match status" value="1"/>
</dbReference>
<dbReference type="GO" id="GO:0005975">
    <property type="term" value="P:carbohydrate metabolic process"/>
    <property type="evidence" value="ECO:0007669"/>
    <property type="project" value="InterPro"/>
</dbReference>
<dbReference type="OrthoDB" id="9784811at2"/>
<gene>
    <name evidence="2" type="ORF">D5R81_16200</name>
</gene>